<dbReference type="InterPro" id="IPR029499">
    <property type="entry name" value="PduO-typ"/>
</dbReference>
<gene>
    <name evidence="6" type="ORF">METZ01_LOCUS27466</name>
</gene>
<dbReference type="GO" id="GO:0005524">
    <property type="term" value="F:ATP binding"/>
    <property type="evidence" value="ECO:0007669"/>
    <property type="project" value="UniProtKB-KW"/>
</dbReference>
<evidence type="ECO:0000256" key="3">
    <source>
        <dbReference type="ARBA" id="ARBA00022840"/>
    </source>
</evidence>
<proteinExistence type="predicted"/>
<evidence type="ECO:0000256" key="4">
    <source>
        <dbReference type="SAM" id="MobiDB-lite"/>
    </source>
</evidence>
<dbReference type="AlphaFoldDB" id="A0A381Q5M8"/>
<dbReference type="GO" id="GO:0008817">
    <property type="term" value="F:corrinoid adenosyltransferase activity"/>
    <property type="evidence" value="ECO:0007669"/>
    <property type="project" value="TreeGrafter"/>
</dbReference>
<dbReference type="SUPFAM" id="SSF89028">
    <property type="entry name" value="Cobalamin adenosyltransferase-like"/>
    <property type="match status" value="1"/>
</dbReference>
<evidence type="ECO:0000259" key="5">
    <source>
        <dbReference type="Pfam" id="PF01923"/>
    </source>
</evidence>
<dbReference type="NCBIfam" id="TIGR00636">
    <property type="entry name" value="PduO_Nterm"/>
    <property type="match status" value="1"/>
</dbReference>
<dbReference type="EMBL" id="UINC01001216">
    <property type="protein sequence ID" value="SUZ74612.1"/>
    <property type="molecule type" value="Genomic_DNA"/>
</dbReference>
<accession>A0A381Q5M8</accession>
<dbReference type="Pfam" id="PF01923">
    <property type="entry name" value="Cob_adeno_trans"/>
    <property type="match status" value="1"/>
</dbReference>
<keyword evidence="3" id="KW-0067">ATP-binding</keyword>
<keyword evidence="2" id="KW-0547">Nucleotide-binding</keyword>
<organism evidence="6">
    <name type="scientific">marine metagenome</name>
    <dbReference type="NCBI Taxonomy" id="408172"/>
    <lineage>
        <taxon>unclassified sequences</taxon>
        <taxon>metagenomes</taxon>
        <taxon>ecological metagenomes</taxon>
    </lineage>
</organism>
<protein>
    <recommendedName>
        <fullName evidence="5">Cobalamin adenosyltransferase-like domain-containing protein</fullName>
    </recommendedName>
</protein>
<reference evidence="6" key="1">
    <citation type="submission" date="2018-05" db="EMBL/GenBank/DDBJ databases">
        <authorList>
            <person name="Lanie J.A."/>
            <person name="Ng W.-L."/>
            <person name="Kazmierczak K.M."/>
            <person name="Andrzejewski T.M."/>
            <person name="Davidsen T.M."/>
            <person name="Wayne K.J."/>
            <person name="Tettelin H."/>
            <person name="Glass J.I."/>
            <person name="Rusch D."/>
            <person name="Podicherti R."/>
            <person name="Tsui H.-C.T."/>
            <person name="Winkler M.E."/>
        </authorList>
    </citation>
    <scope>NUCLEOTIDE SEQUENCE</scope>
</reference>
<feature type="compositionally biased region" description="Polar residues" evidence="4">
    <location>
        <begin position="26"/>
        <end position="51"/>
    </location>
</feature>
<evidence type="ECO:0000313" key="6">
    <source>
        <dbReference type="EMBL" id="SUZ74612.1"/>
    </source>
</evidence>
<evidence type="ECO:0000256" key="2">
    <source>
        <dbReference type="ARBA" id="ARBA00022741"/>
    </source>
</evidence>
<dbReference type="PANTHER" id="PTHR12213">
    <property type="entry name" value="CORRINOID ADENOSYLTRANSFERASE"/>
    <property type="match status" value="1"/>
</dbReference>
<feature type="domain" description="Cobalamin adenosyltransferase-like" evidence="5">
    <location>
        <begin position="77"/>
        <end position="234"/>
    </location>
</feature>
<evidence type="ECO:0000256" key="1">
    <source>
        <dbReference type="ARBA" id="ARBA00022679"/>
    </source>
</evidence>
<name>A0A381Q5M8_9ZZZZ</name>
<dbReference type="Gene3D" id="1.20.1200.10">
    <property type="entry name" value="Cobalamin adenosyltransferase-like"/>
    <property type="match status" value="1"/>
</dbReference>
<feature type="region of interest" description="Disordered" evidence="4">
    <location>
        <begin position="1"/>
        <end position="54"/>
    </location>
</feature>
<sequence length="251" mass="27725">MATLGTKATLAQEPFSGKDYPHQCREFTNSPRNSSVLSTGESAQSTPTPKLTPNRRHCYCMPPPRSVDMPDRINRVTTRSGDDGQTSLADGKRYPKEHDRMELAGALDEANCAIGLLIANLDTNRPFRSFLLTIQSRLFDVGASVATGASHLEWNGEIEVVERETAVLNKELEPLKEFVLPGGNKICALAHLARATMRRAERAFWRAKIDSLIEAGTGAYLNRLSDYLFVVARATADGVEQLWQPATSHNR</sequence>
<dbReference type="PANTHER" id="PTHR12213:SF0">
    <property type="entry name" value="CORRINOID ADENOSYLTRANSFERASE MMAB"/>
    <property type="match status" value="1"/>
</dbReference>
<dbReference type="InterPro" id="IPR016030">
    <property type="entry name" value="CblAdoTrfase-like"/>
</dbReference>
<dbReference type="InterPro" id="IPR036451">
    <property type="entry name" value="CblAdoTrfase-like_sf"/>
</dbReference>
<keyword evidence="1" id="KW-0808">Transferase</keyword>